<accession>A0ABT3RVG0</accession>
<dbReference type="Pfam" id="PF13578">
    <property type="entry name" value="Methyltransf_24"/>
    <property type="match status" value="1"/>
</dbReference>
<dbReference type="RefSeq" id="WP_266058355.1">
    <property type="nucleotide sequence ID" value="NZ_JAPFQN010000011.1"/>
</dbReference>
<gene>
    <name evidence="1" type="ORF">OO013_17880</name>
</gene>
<dbReference type="SUPFAM" id="SSF53335">
    <property type="entry name" value="S-adenosyl-L-methionine-dependent methyltransferases"/>
    <property type="match status" value="1"/>
</dbReference>
<dbReference type="GO" id="GO:0032259">
    <property type="term" value="P:methylation"/>
    <property type="evidence" value="ECO:0007669"/>
    <property type="project" value="UniProtKB-KW"/>
</dbReference>
<dbReference type="CDD" id="cd02440">
    <property type="entry name" value="AdoMet_MTases"/>
    <property type="match status" value="1"/>
</dbReference>
<sequence>MFTRINNALLHWLICVNDHSLHSPFLFNTYKDLIRKKYQDPENIKNYLSQLKSDNTIIEIEDYGAGSSRLKSNKRKIKNIAKTSTSSFHIRKIIYNYIIQYKPECVLELGTNLGVTTLLMSEGSSLYGGQIYSFEGSDSLSKLALKAFKNFGADNIKVIKGNLDSTLPSYLKAFDKKIDFVYMDANHTYEATINYLNTIYPYLNENSAVLIGDIYWSEGMKKAWKEICSSGMFNTKLDFYHSGLLMKGPDIPLEHEILMSRPL</sequence>
<comment type="caution">
    <text evidence="1">The sequence shown here is derived from an EMBL/GenBank/DDBJ whole genome shotgun (WGS) entry which is preliminary data.</text>
</comment>
<organism evidence="1 2">
    <name type="scientific">Mangrovivirga halotolerans</name>
    <dbReference type="NCBI Taxonomy" id="2993936"/>
    <lineage>
        <taxon>Bacteria</taxon>
        <taxon>Pseudomonadati</taxon>
        <taxon>Bacteroidota</taxon>
        <taxon>Cytophagia</taxon>
        <taxon>Cytophagales</taxon>
        <taxon>Mangrovivirgaceae</taxon>
        <taxon>Mangrovivirga</taxon>
    </lineage>
</organism>
<protein>
    <submittedName>
        <fullName evidence="1">Class I SAM-dependent methyltransferase</fullName>
    </submittedName>
</protein>
<keyword evidence="1" id="KW-0489">Methyltransferase</keyword>
<proteinExistence type="predicted"/>
<dbReference type="InterPro" id="IPR029063">
    <property type="entry name" value="SAM-dependent_MTases_sf"/>
</dbReference>
<keyword evidence="1" id="KW-0808">Transferase</keyword>
<evidence type="ECO:0000313" key="2">
    <source>
        <dbReference type="Proteomes" id="UP001209885"/>
    </source>
</evidence>
<evidence type="ECO:0000313" key="1">
    <source>
        <dbReference type="EMBL" id="MCX2745757.1"/>
    </source>
</evidence>
<dbReference type="Proteomes" id="UP001209885">
    <property type="component" value="Unassembled WGS sequence"/>
</dbReference>
<dbReference type="GO" id="GO:0008168">
    <property type="term" value="F:methyltransferase activity"/>
    <property type="evidence" value="ECO:0007669"/>
    <property type="project" value="UniProtKB-KW"/>
</dbReference>
<name>A0ABT3RVG0_9BACT</name>
<dbReference type="Gene3D" id="3.40.50.150">
    <property type="entry name" value="Vaccinia Virus protein VP39"/>
    <property type="match status" value="1"/>
</dbReference>
<reference evidence="1 2" key="1">
    <citation type="submission" date="2022-11" db="EMBL/GenBank/DDBJ databases">
        <title>The characterization of three novel Bacteroidetes species and genomic analysis of their roles in tidal elemental geochemical cycles.</title>
        <authorList>
            <person name="Ma K."/>
        </authorList>
    </citation>
    <scope>NUCLEOTIDE SEQUENCE [LARGE SCALE GENOMIC DNA]</scope>
    <source>
        <strain evidence="1 2">M17</strain>
    </source>
</reference>
<keyword evidence="2" id="KW-1185">Reference proteome</keyword>
<dbReference type="EMBL" id="JAPFQN010000011">
    <property type="protein sequence ID" value="MCX2745757.1"/>
    <property type="molecule type" value="Genomic_DNA"/>
</dbReference>